<evidence type="ECO:0000256" key="2">
    <source>
        <dbReference type="ARBA" id="ARBA00038157"/>
    </source>
</evidence>
<dbReference type="PANTHER" id="PTHR43364">
    <property type="entry name" value="NADH-SPECIFIC METHYLGLYOXAL REDUCTASE-RELATED"/>
    <property type="match status" value="1"/>
</dbReference>
<name>A0AAD6UNM0_9AGAR</name>
<dbReference type="Pfam" id="PF00248">
    <property type="entry name" value="Aldo_ket_red"/>
    <property type="match status" value="1"/>
</dbReference>
<dbReference type="PANTHER" id="PTHR43364:SF2">
    <property type="entry name" value="ARYL-ALCOHOL DEHYDROGENASE AAD10-RELATED"/>
    <property type="match status" value="1"/>
</dbReference>
<dbReference type="Proteomes" id="UP001219525">
    <property type="component" value="Unassembled WGS sequence"/>
</dbReference>
<organism evidence="4 5">
    <name type="scientific">Mycena pura</name>
    <dbReference type="NCBI Taxonomy" id="153505"/>
    <lineage>
        <taxon>Eukaryota</taxon>
        <taxon>Fungi</taxon>
        <taxon>Dikarya</taxon>
        <taxon>Basidiomycota</taxon>
        <taxon>Agaricomycotina</taxon>
        <taxon>Agaricomycetes</taxon>
        <taxon>Agaricomycetidae</taxon>
        <taxon>Agaricales</taxon>
        <taxon>Marasmiineae</taxon>
        <taxon>Mycenaceae</taxon>
        <taxon>Mycena</taxon>
    </lineage>
</organism>
<gene>
    <name evidence="4" type="ORF">GGX14DRAFT_600706</name>
</gene>
<evidence type="ECO:0000256" key="1">
    <source>
        <dbReference type="ARBA" id="ARBA00023002"/>
    </source>
</evidence>
<dbReference type="InterPro" id="IPR023210">
    <property type="entry name" value="NADP_OxRdtase_dom"/>
</dbReference>
<reference evidence="4" key="1">
    <citation type="submission" date="2023-03" db="EMBL/GenBank/DDBJ databases">
        <title>Massive genome expansion in bonnet fungi (Mycena s.s.) driven by repeated elements and novel gene families across ecological guilds.</title>
        <authorList>
            <consortium name="Lawrence Berkeley National Laboratory"/>
            <person name="Harder C.B."/>
            <person name="Miyauchi S."/>
            <person name="Viragh M."/>
            <person name="Kuo A."/>
            <person name="Thoen E."/>
            <person name="Andreopoulos B."/>
            <person name="Lu D."/>
            <person name="Skrede I."/>
            <person name="Drula E."/>
            <person name="Henrissat B."/>
            <person name="Morin E."/>
            <person name="Kohler A."/>
            <person name="Barry K."/>
            <person name="LaButti K."/>
            <person name="Morin E."/>
            <person name="Salamov A."/>
            <person name="Lipzen A."/>
            <person name="Mereny Z."/>
            <person name="Hegedus B."/>
            <person name="Baldrian P."/>
            <person name="Stursova M."/>
            <person name="Weitz H."/>
            <person name="Taylor A."/>
            <person name="Grigoriev I.V."/>
            <person name="Nagy L.G."/>
            <person name="Martin F."/>
            <person name="Kauserud H."/>
        </authorList>
    </citation>
    <scope>NUCLEOTIDE SEQUENCE</scope>
    <source>
        <strain evidence="4">9144</strain>
    </source>
</reference>
<dbReference type="GO" id="GO:0016491">
    <property type="term" value="F:oxidoreductase activity"/>
    <property type="evidence" value="ECO:0007669"/>
    <property type="project" value="UniProtKB-KW"/>
</dbReference>
<evidence type="ECO:0000313" key="4">
    <source>
        <dbReference type="EMBL" id="KAJ7191436.1"/>
    </source>
</evidence>
<dbReference type="AlphaFoldDB" id="A0AAD6UNM0"/>
<comment type="similarity">
    <text evidence="2">Belongs to the aldo/keto reductase family. Aldo/keto reductase 2 subfamily.</text>
</comment>
<keyword evidence="1" id="KW-0560">Oxidoreductase</keyword>
<proteinExistence type="inferred from homology"/>
<dbReference type="InterPro" id="IPR050523">
    <property type="entry name" value="AKR_Detox_Biosynth"/>
</dbReference>
<keyword evidence="5" id="KW-1185">Reference proteome</keyword>
<comment type="caution">
    <text evidence="4">The sequence shown here is derived from an EMBL/GenBank/DDBJ whole genome shotgun (WGS) entry which is preliminary data.</text>
</comment>
<accession>A0AAD6UNM0</accession>
<protein>
    <submittedName>
        <fullName evidence="4">NADP-dependent oxidoreductase domain-containing protein</fullName>
    </submittedName>
</protein>
<dbReference type="InterPro" id="IPR036812">
    <property type="entry name" value="NAD(P)_OxRdtase_dom_sf"/>
</dbReference>
<feature type="domain" description="NADP-dependent oxidoreductase" evidence="3">
    <location>
        <begin position="2"/>
        <end position="204"/>
    </location>
</feature>
<evidence type="ECO:0000259" key="3">
    <source>
        <dbReference type="Pfam" id="PF00248"/>
    </source>
</evidence>
<dbReference type="Gene3D" id="3.20.20.100">
    <property type="entry name" value="NADP-dependent oxidoreductase domain"/>
    <property type="match status" value="1"/>
</dbReference>
<sequence>MHMSVEASLKKLRTDYIDILYVHWWDTSVEEVMNGLHNLVVQGMVLYLVRRFRPGIPDTPAWIVSQADQALGKWSLLERSFEREIIPMARAHGLALTPWDVLASGKIRTDAEEEARRASGEKGRTIFRPGWERSEDERKMSHALEKVAAEVGAKSIQAVAIAYVMQKVPYCFPIVGGRKTEHLLANIEALNIALSKEQIASLGSVLPFSPGFPTYMIGDGTNPAPPRGHRGEVREAAISGAHSMMPNTNPTNSNLSSTATTFRYCLGEMKAMAEHLRNCSLATDDENLKALAAMTALTN</sequence>
<dbReference type="SUPFAM" id="SSF51430">
    <property type="entry name" value="NAD(P)-linked oxidoreductase"/>
    <property type="match status" value="1"/>
</dbReference>
<dbReference type="EMBL" id="JARJCW010000133">
    <property type="protein sequence ID" value="KAJ7191436.1"/>
    <property type="molecule type" value="Genomic_DNA"/>
</dbReference>
<evidence type="ECO:0000313" key="5">
    <source>
        <dbReference type="Proteomes" id="UP001219525"/>
    </source>
</evidence>